<dbReference type="AlphaFoldDB" id="A0A1J5QXK2"/>
<dbReference type="GO" id="GO:0008610">
    <property type="term" value="P:lipid biosynthetic process"/>
    <property type="evidence" value="ECO:0007669"/>
    <property type="project" value="UniProtKB-ARBA"/>
</dbReference>
<evidence type="ECO:0000256" key="4">
    <source>
        <dbReference type="ARBA" id="ARBA00022679"/>
    </source>
</evidence>
<proteinExistence type="predicted"/>
<accession>A0A1J5QXK2</accession>
<protein>
    <submittedName>
        <fullName evidence="8">Lipid A biosynthesis lauroyl acyltransferase</fullName>
    </submittedName>
</protein>
<sequence>MNTRQPPPAMPRADTTGVAARTGWARRAERSNRLMLRVMTWISLRLGRRVSRIVLAGIAAYFLLFAPSARRASRRYLERALGRRARLADGFAQVFSFASTIHDRVYLLNDRFDLFDIRLHGQDVIEAALQRGEGVFMIGAHFGSFEVLRAISRQHQGPRVCMLMYEDNARKINAALQAINPRAGRDIIALGRSDSMLRLREALDGGAIVGMLADRSLHDDETTTLPFLGEPAQWPLGPWRIAALLRRPVVMALGIYRGGNRYDVHFETLADFSATERGSRSEAVQAALATYVRRLQARCESAPDNWFNFYDFWAREAERPAGTQAP</sequence>
<keyword evidence="7" id="KW-0812">Transmembrane</keyword>
<dbReference type="GO" id="GO:0016746">
    <property type="term" value="F:acyltransferase activity"/>
    <property type="evidence" value="ECO:0007669"/>
    <property type="project" value="UniProtKB-KW"/>
</dbReference>
<reference evidence="8" key="1">
    <citation type="submission" date="2016-10" db="EMBL/GenBank/DDBJ databases">
        <title>Sequence of Gallionella enrichment culture.</title>
        <authorList>
            <person name="Poehlein A."/>
            <person name="Muehling M."/>
            <person name="Daniel R."/>
        </authorList>
    </citation>
    <scope>NUCLEOTIDE SEQUENCE</scope>
</reference>
<keyword evidence="7" id="KW-1133">Transmembrane helix</keyword>
<dbReference type="GO" id="GO:1901137">
    <property type="term" value="P:carbohydrate derivative biosynthetic process"/>
    <property type="evidence" value="ECO:0007669"/>
    <property type="project" value="UniProtKB-ARBA"/>
</dbReference>
<keyword evidence="6 8" id="KW-0012">Acyltransferase</keyword>
<name>A0A1J5QXK2_9ZZZZ</name>
<keyword evidence="3" id="KW-0997">Cell inner membrane</keyword>
<organism evidence="8">
    <name type="scientific">mine drainage metagenome</name>
    <dbReference type="NCBI Taxonomy" id="410659"/>
    <lineage>
        <taxon>unclassified sequences</taxon>
        <taxon>metagenomes</taxon>
        <taxon>ecological metagenomes</taxon>
    </lineage>
</organism>
<evidence type="ECO:0000256" key="1">
    <source>
        <dbReference type="ARBA" id="ARBA00004533"/>
    </source>
</evidence>
<evidence type="ECO:0000256" key="6">
    <source>
        <dbReference type="ARBA" id="ARBA00023315"/>
    </source>
</evidence>
<dbReference type="GO" id="GO:0005886">
    <property type="term" value="C:plasma membrane"/>
    <property type="evidence" value="ECO:0007669"/>
    <property type="project" value="UniProtKB-SubCell"/>
</dbReference>
<dbReference type="EMBL" id="MLJW01000614">
    <property type="protein sequence ID" value="OIQ84500.1"/>
    <property type="molecule type" value="Genomic_DNA"/>
</dbReference>
<dbReference type="Pfam" id="PF03279">
    <property type="entry name" value="Lip_A_acyltrans"/>
    <property type="match status" value="1"/>
</dbReference>
<comment type="subcellular location">
    <subcellularLocation>
        <location evidence="1">Cell inner membrane</location>
    </subcellularLocation>
</comment>
<comment type="caution">
    <text evidence="8">The sequence shown here is derived from an EMBL/GenBank/DDBJ whole genome shotgun (WGS) entry which is preliminary data.</text>
</comment>
<keyword evidence="4 8" id="KW-0808">Transferase</keyword>
<evidence type="ECO:0000256" key="3">
    <source>
        <dbReference type="ARBA" id="ARBA00022519"/>
    </source>
</evidence>
<keyword evidence="5 7" id="KW-0472">Membrane</keyword>
<dbReference type="InterPro" id="IPR014548">
    <property type="entry name" value="Ac_Trasf"/>
</dbReference>
<evidence type="ECO:0000256" key="7">
    <source>
        <dbReference type="SAM" id="Phobius"/>
    </source>
</evidence>
<dbReference type="PIRSF" id="PIRSF028561">
    <property type="entry name" value="Ac_Trasf"/>
    <property type="match status" value="1"/>
</dbReference>
<dbReference type="PANTHER" id="PTHR30606">
    <property type="entry name" value="LIPID A BIOSYNTHESIS LAUROYL ACYLTRANSFERASE"/>
    <property type="match status" value="1"/>
</dbReference>
<evidence type="ECO:0000256" key="5">
    <source>
        <dbReference type="ARBA" id="ARBA00023136"/>
    </source>
</evidence>
<gene>
    <name evidence="8" type="ORF">GALL_336900</name>
</gene>
<dbReference type="PANTHER" id="PTHR30606:SF9">
    <property type="entry name" value="LIPID A BIOSYNTHESIS LAUROYLTRANSFERASE"/>
    <property type="match status" value="1"/>
</dbReference>
<feature type="transmembrane region" description="Helical" evidence="7">
    <location>
        <begin position="50"/>
        <end position="69"/>
    </location>
</feature>
<dbReference type="InterPro" id="IPR004960">
    <property type="entry name" value="LipA_acyltrans"/>
</dbReference>
<evidence type="ECO:0000256" key="2">
    <source>
        <dbReference type="ARBA" id="ARBA00022475"/>
    </source>
</evidence>
<evidence type="ECO:0000313" key="8">
    <source>
        <dbReference type="EMBL" id="OIQ84500.1"/>
    </source>
</evidence>
<dbReference type="CDD" id="cd07984">
    <property type="entry name" value="LPLAT_LABLAT-like"/>
    <property type="match status" value="1"/>
</dbReference>
<keyword evidence="2" id="KW-1003">Cell membrane</keyword>